<feature type="compositionally biased region" description="Low complexity" evidence="1">
    <location>
        <begin position="66"/>
        <end position="81"/>
    </location>
</feature>
<gene>
    <name evidence="2" type="ORF">OSB1V03_LOCUS16905</name>
</gene>
<dbReference type="EMBL" id="CAJPIZ010019503">
    <property type="protein sequence ID" value="CAG2116950.1"/>
    <property type="molecule type" value="Genomic_DNA"/>
</dbReference>
<name>A0A7R9Q9G4_9ACAR</name>
<proteinExistence type="predicted"/>
<dbReference type="AlphaFoldDB" id="A0A7R9Q9G4"/>
<feature type="non-terminal residue" evidence="2">
    <location>
        <position position="101"/>
    </location>
</feature>
<dbReference type="Proteomes" id="UP000759131">
    <property type="component" value="Unassembled WGS sequence"/>
</dbReference>
<evidence type="ECO:0000313" key="2">
    <source>
        <dbReference type="EMBL" id="CAD7637241.1"/>
    </source>
</evidence>
<reference evidence="2" key="1">
    <citation type="submission" date="2020-11" db="EMBL/GenBank/DDBJ databases">
        <authorList>
            <person name="Tran Van P."/>
        </authorList>
    </citation>
    <scope>NUCLEOTIDE SEQUENCE</scope>
</reference>
<keyword evidence="3" id="KW-1185">Reference proteome</keyword>
<protein>
    <submittedName>
        <fullName evidence="2">Uncharacterized protein</fullName>
    </submittedName>
</protein>
<dbReference type="EMBL" id="OC874078">
    <property type="protein sequence ID" value="CAD7637241.1"/>
    <property type="molecule type" value="Genomic_DNA"/>
</dbReference>
<organism evidence="2">
    <name type="scientific">Medioppia subpectinata</name>
    <dbReference type="NCBI Taxonomy" id="1979941"/>
    <lineage>
        <taxon>Eukaryota</taxon>
        <taxon>Metazoa</taxon>
        <taxon>Ecdysozoa</taxon>
        <taxon>Arthropoda</taxon>
        <taxon>Chelicerata</taxon>
        <taxon>Arachnida</taxon>
        <taxon>Acari</taxon>
        <taxon>Acariformes</taxon>
        <taxon>Sarcoptiformes</taxon>
        <taxon>Oribatida</taxon>
        <taxon>Brachypylina</taxon>
        <taxon>Oppioidea</taxon>
        <taxon>Oppiidae</taxon>
        <taxon>Medioppia</taxon>
    </lineage>
</organism>
<feature type="compositionally biased region" description="Polar residues" evidence="1">
    <location>
        <begin position="12"/>
        <end position="27"/>
    </location>
</feature>
<evidence type="ECO:0000256" key="1">
    <source>
        <dbReference type="SAM" id="MobiDB-lite"/>
    </source>
</evidence>
<accession>A0A7R9Q9G4</accession>
<feature type="region of interest" description="Disordered" evidence="1">
    <location>
        <begin position="1"/>
        <end position="81"/>
    </location>
</feature>
<evidence type="ECO:0000313" key="3">
    <source>
        <dbReference type="Proteomes" id="UP000759131"/>
    </source>
</evidence>
<feature type="compositionally biased region" description="Basic residues" evidence="1">
    <location>
        <begin position="1"/>
        <end position="11"/>
    </location>
</feature>
<sequence>MSSQSPHHRVSTHQQHYHNNNSPTTTLSEDDSNSEPNDLRTNQKIRHHSAATFPGYPFFTTPQHNSGSMPSQHSQHSSGQQYVATNECRLIEYRGARIAAF</sequence>